<dbReference type="GO" id="GO:0052689">
    <property type="term" value="F:carboxylic ester hydrolase activity"/>
    <property type="evidence" value="ECO:0007669"/>
    <property type="project" value="UniProtKB-KW"/>
</dbReference>
<dbReference type="Pfam" id="PF00135">
    <property type="entry name" value="COesterase"/>
    <property type="match status" value="1"/>
</dbReference>
<feature type="compositionally biased region" description="Basic and acidic residues" evidence="5">
    <location>
        <begin position="625"/>
        <end position="638"/>
    </location>
</feature>
<comment type="caution">
    <text evidence="7">The sequence shown here is derived from an EMBL/GenBank/DDBJ whole genome shotgun (WGS) entry which is preliminary data.</text>
</comment>
<evidence type="ECO:0000256" key="2">
    <source>
        <dbReference type="ARBA" id="ARBA00022487"/>
    </source>
</evidence>
<evidence type="ECO:0000256" key="4">
    <source>
        <dbReference type="ARBA" id="ARBA00023180"/>
    </source>
</evidence>
<feature type="domain" description="Carboxylesterase type B" evidence="6">
    <location>
        <begin position="62"/>
        <end position="592"/>
    </location>
</feature>
<evidence type="ECO:0000256" key="5">
    <source>
        <dbReference type="SAM" id="MobiDB-lite"/>
    </source>
</evidence>
<sequence>MKIFAVKKNAQSYGFKWNINTQCVFRMRAVSLSLVCWVWLALLVIGSRGNEEEDVPLTDQEPPVIDTTTGKVSGVKEVSTKGNPFYAYRSIPFAKPPLGELRFKDPLPIERWEEVKDGLLDPPPCPQIPLLSLITGSLGEVVGDEDCLYINVFTPKPREEMPLLPVMVFIHGGAWVSGGASEYPPHVLLNHDVVLVVIQYRLGLLGFMSTEDDAAPGNLGLKDQTLALTWIQRNAHKFGGDFRRVTVFGESAGAASVHFQILSHKSIGLFQRGILQSGSALCPWSVGVAHGKVARYTGQLFNCTGSSEDNNINDNINTSEAMVECLQNIPAADIVPVYLHFVEWLLAPLVVGPRVDGKYLPEEPAFLMKEARHKRVDLMLGTNRHEGAFFSLPMFANEALRSSLLLNFRNIGPVTLVFHPEDISPLNQTIKIYDRYLGGINLDANTADNVTQLFSDRLFTVCQDLTSTLHAGNVARHDKHTFQYELTHRGQRSIADIFNLDIGKDWVSHMDELPYLFTGGPLWQPLEREEDLKLRDTITDMWTNFAATGNPTPTDSLGFKWEPVTKDNLQYLALQPDPIMKEDYRNETREFWTSLPLKLNLDLFPEKVSNLVFEKKEGEEEEEKEKEVTEQGETKKEEEEKENAMNQEREELEEEGQTTEKERTTKEDKKLAKEEEKQKKNKQGKKDKKYEKTEEGKPGKETNKKTEEKKQDKATEEKQGKDKRRKDSKHEKTTKQDKNNEKQKQKKNKKEESGKKDKKGKEKKSKEDKKGSKKDEL</sequence>
<proteinExistence type="inferred from homology"/>
<dbReference type="Proteomes" id="UP001286313">
    <property type="component" value="Unassembled WGS sequence"/>
</dbReference>
<accession>A0AAE1BXN0</accession>
<dbReference type="PROSITE" id="PS00122">
    <property type="entry name" value="CARBOXYLESTERASE_B_1"/>
    <property type="match status" value="1"/>
</dbReference>
<reference evidence="7" key="1">
    <citation type="submission" date="2023-10" db="EMBL/GenBank/DDBJ databases">
        <title>Genome assemblies of two species of porcelain crab, Petrolisthes cinctipes and Petrolisthes manimaculis (Anomura: Porcellanidae).</title>
        <authorList>
            <person name="Angst P."/>
        </authorList>
    </citation>
    <scope>NUCLEOTIDE SEQUENCE</scope>
    <source>
        <strain evidence="7">PB745_01</strain>
        <tissue evidence="7">Gill</tissue>
    </source>
</reference>
<feature type="region of interest" description="Disordered" evidence="5">
    <location>
        <begin position="615"/>
        <end position="777"/>
    </location>
</feature>
<name>A0AAE1BXN0_PETCI</name>
<organism evidence="7 8">
    <name type="scientific">Petrolisthes cinctipes</name>
    <name type="common">Flat porcelain crab</name>
    <dbReference type="NCBI Taxonomy" id="88211"/>
    <lineage>
        <taxon>Eukaryota</taxon>
        <taxon>Metazoa</taxon>
        <taxon>Ecdysozoa</taxon>
        <taxon>Arthropoda</taxon>
        <taxon>Crustacea</taxon>
        <taxon>Multicrustacea</taxon>
        <taxon>Malacostraca</taxon>
        <taxon>Eumalacostraca</taxon>
        <taxon>Eucarida</taxon>
        <taxon>Decapoda</taxon>
        <taxon>Pleocyemata</taxon>
        <taxon>Anomura</taxon>
        <taxon>Galatheoidea</taxon>
        <taxon>Porcellanidae</taxon>
        <taxon>Petrolisthes</taxon>
    </lineage>
</organism>
<evidence type="ECO:0000259" key="6">
    <source>
        <dbReference type="Pfam" id="PF00135"/>
    </source>
</evidence>
<evidence type="ECO:0000256" key="3">
    <source>
        <dbReference type="ARBA" id="ARBA00022801"/>
    </source>
</evidence>
<dbReference type="InterPro" id="IPR019819">
    <property type="entry name" value="Carboxylesterase_B_CS"/>
</dbReference>
<keyword evidence="3" id="KW-0378">Hydrolase</keyword>
<gene>
    <name evidence="7" type="ORF">Pcinc_035035</name>
</gene>
<feature type="compositionally biased region" description="Basic and acidic residues" evidence="5">
    <location>
        <begin position="764"/>
        <end position="777"/>
    </location>
</feature>
<feature type="compositionally biased region" description="Basic and acidic residues" evidence="5">
    <location>
        <begin position="688"/>
        <end position="720"/>
    </location>
</feature>
<dbReference type="InterPro" id="IPR029058">
    <property type="entry name" value="AB_hydrolase_fold"/>
</dbReference>
<evidence type="ECO:0000313" key="8">
    <source>
        <dbReference type="Proteomes" id="UP001286313"/>
    </source>
</evidence>
<keyword evidence="2" id="KW-0719">Serine esterase</keyword>
<protein>
    <recommendedName>
        <fullName evidence="6">Carboxylesterase type B domain-containing protein</fullName>
    </recommendedName>
</protein>
<dbReference type="InterPro" id="IPR019826">
    <property type="entry name" value="Carboxylesterase_B_AS"/>
</dbReference>
<keyword evidence="4" id="KW-0325">Glycoprotein</keyword>
<dbReference type="PROSITE" id="PS00941">
    <property type="entry name" value="CARBOXYLESTERASE_B_2"/>
    <property type="match status" value="1"/>
</dbReference>
<keyword evidence="8" id="KW-1185">Reference proteome</keyword>
<evidence type="ECO:0000313" key="7">
    <source>
        <dbReference type="EMBL" id="KAK3858801.1"/>
    </source>
</evidence>
<feature type="compositionally biased region" description="Basic and acidic residues" evidence="5">
    <location>
        <begin position="658"/>
        <end position="678"/>
    </location>
</feature>
<dbReference type="InterPro" id="IPR002018">
    <property type="entry name" value="CarbesteraseB"/>
</dbReference>
<feature type="compositionally biased region" description="Basic and acidic residues" evidence="5">
    <location>
        <begin position="728"/>
        <end position="755"/>
    </location>
</feature>
<dbReference type="SUPFAM" id="SSF53474">
    <property type="entry name" value="alpha/beta-Hydrolases"/>
    <property type="match status" value="1"/>
</dbReference>
<dbReference type="Gene3D" id="3.40.50.1820">
    <property type="entry name" value="alpha/beta hydrolase"/>
    <property type="match status" value="1"/>
</dbReference>
<evidence type="ECO:0000256" key="1">
    <source>
        <dbReference type="ARBA" id="ARBA00005964"/>
    </source>
</evidence>
<dbReference type="PANTHER" id="PTHR43142">
    <property type="entry name" value="CARBOXYLIC ESTER HYDROLASE"/>
    <property type="match status" value="1"/>
</dbReference>
<dbReference type="EMBL" id="JAWQEG010005210">
    <property type="protein sequence ID" value="KAK3858801.1"/>
    <property type="molecule type" value="Genomic_DNA"/>
</dbReference>
<comment type="similarity">
    <text evidence="1">Belongs to the type-B carboxylesterase/lipase family.</text>
</comment>
<dbReference type="PANTHER" id="PTHR43142:SF1">
    <property type="entry name" value="CARBOXYLIC ESTER HYDROLASE"/>
    <property type="match status" value="1"/>
</dbReference>
<dbReference type="AlphaFoldDB" id="A0AAE1BXN0"/>